<name>A0A384J5Q6_BOTFB</name>
<dbReference type="OrthoDB" id="2260257at2759"/>
<keyword evidence="5" id="KW-1185">Reference proteome</keyword>
<dbReference type="InterPro" id="IPR018466">
    <property type="entry name" value="Kre9/Knh1-like_N"/>
</dbReference>
<dbReference type="Proteomes" id="UP000001798">
    <property type="component" value="Chromosome 1"/>
</dbReference>
<dbReference type="PANTHER" id="PTHR39602">
    <property type="entry name" value="ACW-9"/>
    <property type="match status" value="1"/>
</dbReference>
<dbReference type="OMA" id="SEPHAAM"/>
<dbReference type="EMBL" id="CP009805">
    <property type="protein sequence ID" value="ATZ45820.1"/>
    <property type="molecule type" value="Genomic_DNA"/>
</dbReference>
<dbReference type="Pfam" id="PF10342">
    <property type="entry name" value="Kre9_KNH"/>
    <property type="match status" value="1"/>
</dbReference>
<dbReference type="AlphaFoldDB" id="A0A384J5Q6"/>
<reference evidence="4 5" key="1">
    <citation type="journal article" date="2011" name="PLoS Genet.">
        <title>Genomic analysis of the necrotrophic fungal pathogens Sclerotinia sclerotiorum and Botrytis cinerea.</title>
        <authorList>
            <person name="Amselem J."/>
            <person name="Cuomo C.A."/>
            <person name="van Kan J.A."/>
            <person name="Viaud M."/>
            <person name="Benito E.P."/>
            <person name="Couloux A."/>
            <person name="Coutinho P.M."/>
            <person name="de Vries R.P."/>
            <person name="Dyer P.S."/>
            <person name="Fillinger S."/>
            <person name="Fournier E."/>
            <person name="Gout L."/>
            <person name="Hahn M."/>
            <person name="Kohn L."/>
            <person name="Lapalu N."/>
            <person name="Plummer K.M."/>
            <person name="Pradier J.M."/>
            <person name="Quevillon E."/>
            <person name="Sharon A."/>
            <person name="Simon A."/>
            <person name="ten Have A."/>
            <person name="Tudzynski B."/>
            <person name="Tudzynski P."/>
            <person name="Wincker P."/>
            <person name="Andrew M."/>
            <person name="Anthouard V."/>
            <person name="Beever R.E."/>
            <person name="Beffa R."/>
            <person name="Benoit I."/>
            <person name="Bouzid O."/>
            <person name="Brault B."/>
            <person name="Chen Z."/>
            <person name="Choquer M."/>
            <person name="Collemare J."/>
            <person name="Cotton P."/>
            <person name="Danchin E.G."/>
            <person name="Da Silva C."/>
            <person name="Gautier A."/>
            <person name="Giraud C."/>
            <person name="Giraud T."/>
            <person name="Gonzalez C."/>
            <person name="Grossetete S."/>
            <person name="Guldener U."/>
            <person name="Henrissat B."/>
            <person name="Howlett B.J."/>
            <person name="Kodira C."/>
            <person name="Kretschmer M."/>
            <person name="Lappartient A."/>
            <person name="Leroch M."/>
            <person name="Levis C."/>
            <person name="Mauceli E."/>
            <person name="Neuveglise C."/>
            <person name="Oeser B."/>
            <person name="Pearson M."/>
            <person name="Poulain J."/>
            <person name="Poussereau N."/>
            <person name="Quesneville H."/>
            <person name="Rascle C."/>
            <person name="Schumacher J."/>
            <person name="Segurens B."/>
            <person name="Sexton A."/>
            <person name="Silva E."/>
            <person name="Sirven C."/>
            <person name="Soanes D.M."/>
            <person name="Talbot N.J."/>
            <person name="Templeton M."/>
            <person name="Yandava C."/>
            <person name="Yarden O."/>
            <person name="Zeng Q."/>
            <person name="Rollins J.A."/>
            <person name="Lebrun M.H."/>
            <person name="Dickman M."/>
        </authorList>
    </citation>
    <scope>NUCLEOTIDE SEQUENCE [LARGE SCALE GENOMIC DNA]</scope>
    <source>
        <strain evidence="4 5">B05.10</strain>
    </source>
</reference>
<evidence type="ECO:0000256" key="1">
    <source>
        <dbReference type="ARBA" id="ARBA00022729"/>
    </source>
</evidence>
<dbReference type="PANTHER" id="PTHR39602:SF2">
    <property type="entry name" value="ACW-9"/>
    <property type="match status" value="1"/>
</dbReference>
<keyword evidence="1 2" id="KW-0732">Signal</keyword>
<dbReference type="GeneID" id="5442060"/>
<evidence type="ECO:0000313" key="4">
    <source>
        <dbReference type="EMBL" id="ATZ45820.1"/>
    </source>
</evidence>
<reference evidence="4 5" key="2">
    <citation type="journal article" date="2012" name="Eukaryot. Cell">
        <title>Genome update of Botrytis cinerea strains B05.10 and T4.</title>
        <authorList>
            <person name="Staats M."/>
            <person name="van Kan J.A."/>
        </authorList>
    </citation>
    <scope>NUCLEOTIDE SEQUENCE [LARGE SCALE GENOMIC DNA]</scope>
    <source>
        <strain evidence="4 5">B05.10</strain>
    </source>
</reference>
<reference evidence="4 5" key="3">
    <citation type="journal article" date="2017" name="Mol. Plant Pathol.">
        <title>A gapless genome sequence of the fungus Botrytis cinerea.</title>
        <authorList>
            <person name="Van Kan J.A."/>
            <person name="Stassen J.H."/>
            <person name="Mosbach A."/>
            <person name="Van Der Lee T.A."/>
            <person name="Faino L."/>
            <person name="Farmer A.D."/>
            <person name="Papasotiriou D.G."/>
            <person name="Zhou S."/>
            <person name="Seidl M.F."/>
            <person name="Cottam E."/>
            <person name="Edel D."/>
            <person name="Hahn M."/>
            <person name="Schwartz D.C."/>
            <person name="Dietrich R.A."/>
            <person name="Widdison S."/>
            <person name="Scalliet G."/>
        </authorList>
    </citation>
    <scope>NUCLEOTIDE SEQUENCE [LARGE SCALE GENOMIC DNA]</scope>
    <source>
        <strain evidence="4 5">B05.10</strain>
    </source>
</reference>
<feature type="domain" description="Yeast cell wall synthesis Kre9/Knh1-like N-terminal" evidence="3">
    <location>
        <begin position="30"/>
        <end position="121"/>
    </location>
</feature>
<protein>
    <recommendedName>
        <fullName evidence="3">Yeast cell wall synthesis Kre9/Knh1-like N-terminal domain-containing protein</fullName>
    </recommendedName>
</protein>
<evidence type="ECO:0000256" key="2">
    <source>
        <dbReference type="SAM" id="SignalP"/>
    </source>
</evidence>
<evidence type="ECO:0000259" key="3">
    <source>
        <dbReference type="Pfam" id="PF10342"/>
    </source>
</evidence>
<gene>
    <name evidence="4" type="ORF">BCIN_01g05310</name>
</gene>
<organism evidence="4 5">
    <name type="scientific">Botryotinia fuckeliana (strain B05.10)</name>
    <name type="common">Noble rot fungus</name>
    <name type="synonym">Botrytis cinerea</name>
    <dbReference type="NCBI Taxonomy" id="332648"/>
    <lineage>
        <taxon>Eukaryota</taxon>
        <taxon>Fungi</taxon>
        <taxon>Dikarya</taxon>
        <taxon>Ascomycota</taxon>
        <taxon>Pezizomycotina</taxon>
        <taxon>Leotiomycetes</taxon>
        <taxon>Helotiales</taxon>
        <taxon>Sclerotiniaceae</taxon>
        <taxon>Botrytis</taxon>
    </lineage>
</organism>
<proteinExistence type="predicted"/>
<accession>A0A384J5Q6</accession>
<dbReference type="VEuPathDB" id="FungiDB:Bcin01g05310"/>
<evidence type="ECO:0000313" key="5">
    <source>
        <dbReference type="Proteomes" id="UP000001798"/>
    </source>
</evidence>
<sequence length="301" mass="29580">MRYQFVSAAILASISSVFAQTAGFDAISVPTNGQVVQVGDVLDITWAPNSVSGTVTIKLLEGASPATLNYDPVVVATSVNNLDGSYKWTIPASVGSFATYGIAIFLDSDVNTFQWSFPFVINAAASSSSSVIVSTTASSSVVAPTSAVTSVVVSATSEPHAAMSSSTSSVFSSISGIPGGCNPAHPGSCPSSSTSSVFSSISGIPGGCNPAHPGSCPSSYFSTVTTATATPAPVPTVVPATNGTASNGTWTAPSGSNVTLSAGASATKTGSGVVTATGAASAKVATGSFAMLGGLFAAFML</sequence>
<feature type="signal peptide" evidence="2">
    <location>
        <begin position="1"/>
        <end position="19"/>
    </location>
</feature>
<feature type="chain" id="PRO_5017078566" description="Yeast cell wall synthesis Kre9/Knh1-like N-terminal domain-containing protein" evidence="2">
    <location>
        <begin position="20"/>
        <end position="301"/>
    </location>
</feature>
<dbReference type="RefSeq" id="XP_001561412.1">
    <property type="nucleotide sequence ID" value="XM_001561362.2"/>
</dbReference>